<name>A0A183KKH6_9TREM</name>
<gene>
    <name evidence="1" type="ORF">SCUD_LOCUS15537</name>
</gene>
<accession>A0A183KKH6</accession>
<sequence length="49" mass="5963">MPTVVMMMWKLMTKKERLKKKLVSESLLKMWMKMIVVSEVLKKGHTEYY</sequence>
<reference evidence="1 2" key="2">
    <citation type="submission" date="2018-11" db="EMBL/GenBank/DDBJ databases">
        <authorList>
            <consortium name="Pathogen Informatics"/>
        </authorList>
    </citation>
    <scope>NUCLEOTIDE SEQUENCE [LARGE SCALE GENOMIC DNA]</scope>
    <source>
        <strain evidence="1">Dakar</strain>
        <strain evidence="2">Dakar, Senegal</strain>
    </source>
</reference>
<dbReference type="AlphaFoldDB" id="A0A183KKH6"/>
<dbReference type="EMBL" id="UZAK01037709">
    <property type="protein sequence ID" value="VDP59486.1"/>
    <property type="molecule type" value="Genomic_DNA"/>
</dbReference>
<evidence type="ECO:0000313" key="3">
    <source>
        <dbReference type="WBParaSite" id="SCUD_0001554001-mRNA-1"/>
    </source>
</evidence>
<dbReference type="WBParaSite" id="SCUD_0001554001-mRNA-1">
    <property type="protein sequence ID" value="SCUD_0001554001-mRNA-1"/>
    <property type="gene ID" value="SCUD_0001554001"/>
</dbReference>
<evidence type="ECO:0000313" key="2">
    <source>
        <dbReference type="Proteomes" id="UP000279833"/>
    </source>
</evidence>
<organism evidence="3">
    <name type="scientific">Schistosoma curassoni</name>
    <dbReference type="NCBI Taxonomy" id="6186"/>
    <lineage>
        <taxon>Eukaryota</taxon>
        <taxon>Metazoa</taxon>
        <taxon>Spiralia</taxon>
        <taxon>Lophotrochozoa</taxon>
        <taxon>Platyhelminthes</taxon>
        <taxon>Trematoda</taxon>
        <taxon>Digenea</taxon>
        <taxon>Strigeidida</taxon>
        <taxon>Schistosomatoidea</taxon>
        <taxon>Schistosomatidae</taxon>
        <taxon>Schistosoma</taxon>
    </lineage>
</organism>
<dbReference type="Proteomes" id="UP000279833">
    <property type="component" value="Unassembled WGS sequence"/>
</dbReference>
<evidence type="ECO:0000313" key="1">
    <source>
        <dbReference type="EMBL" id="VDP59486.1"/>
    </source>
</evidence>
<reference evidence="3" key="1">
    <citation type="submission" date="2016-06" db="UniProtKB">
        <authorList>
            <consortium name="WormBaseParasite"/>
        </authorList>
    </citation>
    <scope>IDENTIFICATION</scope>
</reference>
<protein>
    <submittedName>
        <fullName evidence="1 3">Uncharacterized protein</fullName>
    </submittedName>
</protein>
<keyword evidence="2" id="KW-1185">Reference proteome</keyword>
<proteinExistence type="predicted"/>